<reference evidence="1 2" key="1">
    <citation type="submission" date="2018-07" db="EMBL/GenBank/DDBJ databases">
        <title>Dyella monticola sp. nov. and Dyella psychrodurans sp. nov. isolated from monsoon evergreen broad-leaved forest soil of Dinghu Mountain, China.</title>
        <authorList>
            <person name="Gao Z."/>
            <person name="Qiu L."/>
        </authorList>
    </citation>
    <scope>NUCLEOTIDE SEQUENCE [LARGE SCALE GENOMIC DNA]</scope>
    <source>
        <strain evidence="1 2">4G-K06</strain>
    </source>
</reference>
<dbReference type="EMBL" id="QRBE01000007">
    <property type="protein sequence ID" value="RDS80887.1"/>
    <property type="molecule type" value="Genomic_DNA"/>
</dbReference>
<protein>
    <submittedName>
        <fullName evidence="1">DUF3304 domain-containing protein</fullName>
    </submittedName>
</protein>
<name>A0A370WXX6_9GAMM</name>
<proteinExistence type="predicted"/>
<dbReference type="AlphaFoldDB" id="A0A370WXX6"/>
<keyword evidence="2" id="KW-1185">Reference proteome</keyword>
<sequence>MPNTLTIPDLIPADGHRKWSPWRRLALLLIAILAVFPLSGCQADDDTMGLDVVGYNHTDRDIGWFSVGNGGGGYVGKHEGGGGFVCCISIPRTYKPGMTVKVTWGGLEIGKTQERIVAIPPYTPEDGGHFAIHFLRNGDIKVFVTMHYLENPHYPLRGDEAKL</sequence>
<dbReference type="Pfam" id="PF11745">
    <property type="entry name" value="DUF3304"/>
    <property type="match status" value="1"/>
</dbReference>
<dbReference type="RefSeq" id="WP_115496033.1">
    <property type="nucleotide sequence ID" value="NZ_QRBE01000007.1"/>
</dbReference>
<dbReference type="Proteomes" id="UP000254258">
    <property type="component" value="Unassembled WGS sequence"/>
</dbReference>
<comment type="caution">
    <text evidence="1">The sequence shown here is derived from an EMBL/GenBank/DDBJ whole genome shotgun (WGS) entry which is preliminary data.</text>
</comment>
<dbReference type="InterPro" id="IPR021733">
    <property type="entry name" value="DUF3304"/>
</dbReference>
<accession>A0A370WXX6</accession>
<evidence type="ECO:0000313" key="1">
    <source>
        <dbReference type="EMBL" id="RDS80887.1"/>
    </source>
</evidence>
<gene>
    <name evidence="1" type="ORF">DWU98_13215</name>
</gene>
<evidence type="ECO:0000313" key="2">
    <source>
        <dbReference type="Proteomes" id="UP000254258"/>
    </source>
</evidence>
<organism evidence="1 2">
    <name type="scientific">Dyella monticola</name>
    <dbReference type="NCBI Taxonomy" id="1927958"/>
    <lineage>
        <taxon>Bacteria</taxon>
        <taxon>Pseudomonadati</taxon>
        <taxon>Pseudomonadota</taxon>
        <taxon>Gammaproteobacteria</taxon>
        <taxon>Lysobacterales</taxon>
        <taxon>Rhodanobacteraceae</taxon>
        <taxon>Dyella</taxon>
    </lineage>
</organism>